<evidence type="ECO:0000256" key="1">
    <source>
        <dbReference type="ARBA" id="ARBA00022801"/>
    </source>
</evidence>
<dbReference type="Gene3D" id="3.40.50.300">
    <property type="entry name" value="P-loop containing nucleotide triphosphate hydrolases"/>
    <property type="match status" value="1"/>
</dbReference>
<organism evidence="6 7">
    <name type="scientific">Octadecabacter arcticus 238</name>
    <dbReference type="NCBI Taxonomy" id="391616"/>
    <lineage>
        <taxon>Bacteria</taxon>
        <taxon>Pseudomonadati</taxon>
        <taxon>Pseudomonadota</taxon>
        <taxon>Alphaproteobacteria</taxon>
        <taxon>Rhodobacterales</taxon>
        <taxon>Roseobacteraceae</taxon>
        <taxon>Octadecabacter</taxon>
    </lineage>
</organism>
<feature type="domain" description="SWIM-type" evidence="3">
    <location>
        <begin position="22"/>
        <end position="62"/>
    </location>
</feature>
<dbReference type="InterPro" id="IPR038718">
    <property type="entry name" value="SNF2-like_sf"/>
</dbReference>
<keyword evidence="2" id="KW-0862">Zinc</keyword>
<evidence type="ECO:0000259" key="4">
    <source>
        <dbReference type="PROSITE" id="PS51192"/>
    </source>
</evidence>
<keyword evidence="6" id="KW-0347">Helicase</keyword>
<dbReference type="CDD" id="cd18793">
    <property type="entry name" value="SF2_C_SNF"/>
    <property type="match status" value="1"/>
</dbReference>
<gene>
    <name evidence="6" type="ORF">OA238_c45860</name>
</gene>
<dbReference type="GO" id="GO:0004386">
    <property type="term" value="F:helicase activity"/>
    <property type="evidence" value="ECO:0007669"/>
    <property type="project" value="UniProtKB-KW"/>
</dbReference>
<dbReference type="InterPro" id="IPR007527">
    <property type="entry name" value="Znf_SWIM"/>
</dbReference>
<name>M9RVB7_9RHOB</name>
<dbReference type="SMART" id="SM00487">
    <property type="entry name" value="DEXDc"/>
    <property type="match status" value="1"/>
</dbReference>
<keyword evidence="2" id="KW-0863">Zinc-finger</keyword>
<keyword evidence="2" id="KW-0479">Metal-binding</keyword>
<dbReference type="EC" id="3.6.1.-" evidence="6"/>
<evidence type="ECO:0000259" key="3">
    <source>
        <dbReference type="PROSITE" id="PS50966"/>
    </source>
</evidence>
<keyword evidence="1 6" id="KW-0378">Hydrolase</keyword>
<dbReference type="PROSITE" id="PS51194">
    <property type="entry name" value="HELICASE_CTER"/>
    <property type="match status" value="1"/>
</dbReference>
<dbReference type="SMART" id="SM00490">
    <property type="entry name" value="HELICc"/>
    <property type="match status" value="1"/>
</dbReference>
<sequence length="1100" mass="121367">MSRFDVEDRIVGSVAGSGGRIYSVHATLGRAPDGRLSQVDGHCSCPIGYNCKHVAAVLLDAAQSQVDVLQTPTATKSPNHPQARTKANLPGPVSTWLDRLSVTGSYSPTPMAPKTSSDQTFFVFRRNNRGLAEITPCKAYVKKDGSIGKNTQEYSGNYSLSYAPSGTTIEDAIIFAQLRYLSTNSYPPTYNWPQGEALGTLLQQIVATGRAKAETIYGPRLKWSEPRHITFQWQLDAQGDQTLSTIDPDGRTLVLLPFPDPVFVDAEAGVIGFVETDMPAETLNALAAAPTIPAEAVDTVSEILTAHAEGIPKPKPVTVNEVTDLRPTMNIRLFGHKRQERHQSYGWRATGAPQEVIYPCIGSHVTYGEDGRVLEPGEGADIRSQTRGEISIVRRDFEEETRLVQQLEMTAEEFEGYHPDLVALSGRAPKPMKDASVIFPQISAQDPQSTSYALEFVTEGLPILRALGWRIEIDKSWPVQLYEGDASFQTVIEPSGQDWFSLGLQLDVDGTALDVTPTIMQIIASLPLDEFGALPDGFDLESYLSNVVLYQSLPNGTLVPIGGTKLIGFVEAFLEIQGMTRFHQAEAGRALQLVEALDGCGAKWQGGPELLELGKRLQNLATIPDEDIPASLNAELRPYQRIGYGWLKALSDNGFGGILADDMGLGKTVQTLALMANRHIENKSDRPSLLVVPTSLISNWQTEAKRFAPDLKLLTLHGADRHERMERIADSDLVITTYPLINRDHEKLFANEFDLAILDEAQAVKNPASNVAKRIRDIKARQRIALTGTPVENNLTELWALYDWLIPGFLGDRKSFASEYRKPIEQKGDQARQRLLSSRVKPFLLRRTKDEVADDLPPKTIIDEVITLTGKQAALYESVRSAMDARVREALAKKGLAGSRITVLDALLKLRQVCCDPRLVKLDAAAKVKESAKFSRLMEIMEELMSEGRKVLIFSQFVEMLRLIESEVQSRGWSYAMLHGQTRDRSSEIDKFQSGDAQVFLISLKAGGTGLNLTAADTVILYDPWWNPAVERQAMDRAHRIGQDKPVFVYRLYTEGTVESAIQNMQARKQALADALFEGTSGGPMGLTEDDLTVFFGSKI</sequence>
<dbReference type="InterPro" id="IPR049730">
    <property type="entry name" value="SNF2/RAD54-like_C"/>
</dbReference>
<dbReference type="eggNOG" id="COG4715">
    <property type="taxonomic scope" value="Bacteria"/>
</dbReference>
<dbReference type="InterPro" id="IPR027417">
    <property type="entry name" value="P-loop_NTPase"/>
</dbReference>
<evidence type="ECO:0000313" key="7">
    <source>
        <dbReference type="Proteomes" id="UP000004688"/>
    </source>
</evidence>
<evidence type="ECO:0000256" key="2">
    <source>
        <dbReference type="PROSITE-ProRule" id="PRU00325"/>
    </source>
</evidence>
<dbReference type="RefSeq" id="WP_015497381.1">
    <property type="nucleotide sequence ID" value="NC_020908.1"/>
</dbReference>
<keyword evidence="7" id="KW-1185">Reference proteome</keyword>
<dbReference type="Pfam" id="PF00271">
    <property type="entry name" value="Helicase_C"/>
    <property type="match status" value="1"/>
</dbReference>
<evidence type="ECO:0000259" key="5">
    <source>
        <dbReference type="PROSITE" id="PS51194"/>
    </source>
</evidence>
<dbReference type="SUPFAM" id="SSF52540">
    <property type="entry name" value="P-loop containing nucleoside triphosphate hydrolases"/>
    <property type="match status" value="2"/>
</dbReference>
<evidence type="ECO:0000313" key="6">
    <source>
        <dbReference type="EMBL" id="AGI74446.1"/>
    </source>
</evidence>
<dbReference type="HOGENOM" id="CLU_000315_21_0_5"/>
<dbReference type="Gene3D" id="3.40.50.10810">
    <property type="entry name" value="Tandem AAA-ATPase domain"/>
    <property type="match status" value="1"/>
</dbReference>
<dbReference type="EMBL" id="CP003742">
    <property type="protein sequence ID" value="AGI74446.1"/>
    <property type="molecule type" value="Genomic_DNA"/>
</dbReference>
<proteinExistence type="predicted"/>
<reference evidence="6 7" key="1">
    <citation type="journal article" date="2013" name="PLoS ONE">
        <title>Poles Apart: Arctic and Antarctic Octadecabacter strains Share High Genome Plasticity and a New Type of Xanthorhodopsin.</title>
        <authorList>
            <person name="Vollmers J."/>
            <person name="Voget S."/>
            <person name="Dietrich S."/>
            <person name="Gollnow K."/>
            <person name="Smits M."/>
            <person name="Meyer K."/>
            <person name="Brinkhoff T."/>
            <person name="Simon M."/>
            <person name="Daniel R."/>
        </authorList>
    </citation>
    <scope>NUCLEOTIDE SEQUENCE [LARGE SCALE GENOMIC DNA]</scope>
    <source>
        <strain evidence="6 7">238</strain>
    </source>
</reference>
<dbReference type="PROSITE" id="PS51192">
    <property type="entry name" value="HELICASE_ATP_BIND_1"/>
    <property type="match status" value="1"/>
</dbReference>
<dbReference type="KEGG" id="oar:OA238_c45860"/>
<dbReference type="InterPro" id="IPR000330">
    <property type="entry name" value="SNF2_N"/>
</dbReference>
<dbReference type="GO" id="GO:0005524">
    <property type="term" value="F:ATP binding"/>
    <property type="evidence" value="ECO:0007669"/>
    <property type="project" value="InterPro"/>
</dbReference>
<keyword evidence="6" id="KW-0547">Nucleotide-binding</keyword>
<feature type="domain" description="Helicase ATP-binding" evidence="4">
    <location>
        <begin position="648"/>
        <end position="808"/>
    </location>
</feature>
<dbReference type="PANTHER" id="PTHR10799">
    <property type="entry name" value="SNF2/RAD54 HELICASE FAMILY"/>
    <property type="match status" value="1"/>
</dbReference>
<keyword evidence="6" id="KW-0067">ATP-binding</keyword>
<dbReference type="Proteomes" id="UP000004688">
    <property type="component" value="Chromosome"/>
</dbReference>
<dbReference type="PROSITE" id="PS50966">
    <property type="entry name" value="ZF_SWIM"/>
    <property type="match status" value="1"/>
</dbReference>
<dbReference type="InterPro" id="IPR014001">
    <property type="entry name" value="Helicase_ATP-bd"/>
</dbReference>
<dbReference type="Pfam" id="PF04434">
    <property type="entry name" value="SWIM"/>
    <property type="match status" value="1"/>
</dbReference>
<dbReference type="eggNOG" id="COG0553">
    <property type="taxonomic scope" value="Bacteria"/>
</dbReference>
<feature type="domain" description="Helicase C-terminal" evidence="5">
    <location>
        <begin position="936"/>
        <end position="1093"/>
    </location>
</feature>
<accession>M9RVB7</accession>
<dbReference type="InterPro" id="IPR001650">
    <property type="entry name" value="Helicase_C-like"/>
</dbReference>
<dbReference type="GO" id="GO:0008270">
    <property type="term" value="F:zinc ion binding"/>
    <property type="evidence" value="ECO:0007669"/>
    <property type="project" value="UniProtKB-KW"/>
</dbReference>
<dbReference type="AlphaFoldDB" id="M9RVB7"/>
<dbReference type="STRING" id="391616.OA238_c45860"/>
<dbReference type="CDD" id="cd18012">
    <property type="entry name" value="DEXQc_arch_SWI2_SNF2"/>
    <property type="match status" value="1"/>
</dbReference>
<dbReference type="Pfam" id="PF00176">
    <property type="entry name" value="SNF2-rel_dom"/>
    <property type="match status" value="1"/>
</dbReference>
<protein>
    <submittedName>
        <fullName evidence="6">Putative ATP-dependent helicase</fullName>
        <ecNumber evidence="6">3.6.1.-</ecNumber>
    </submittedName>
</protein>
<dbReference type="GO" id="GO:0016787">
    <property type="term" value="F:hydrolase activity"/>
    <property type="evidence" value="ECO:0007669"/>
    <property type="project" value="UniProtKB-KW"/>
</dbReference>